<feature type="chain" id="PRO_5023097419" description="SGNH hydrolase-type esterase domain-containing protein" evidence="2">
    <location>
        <begin position="23"/>
        <end position="599"/>
    </location>
</feature>
<dbReference type="Proteomes" id="UP000323000">
    <property type="component" value="Chromosome 12"/>
</dbReference>
<organism evidence="3 4">
    <name type="scientific">Acer yangbiense</name>
    <dbReference type="NCBI Taxonomy" id="1000413"/>
    <lineage>
        <taxon>Eukaryota</taxon>
        <taxon>Viridiplantae</taxon>
        <taxon>Streptophyta</taxon>
        <taxon>Embryophyta</taxon>
        <taxon>Tracheophyta</taxon>
        <taxon>Spermatophyta</taxon>
        <taxon>Magnoliopsida</taxon>
        <taxon>eudicotyledons</taxon>
        <taxon>Gunneridae</taxon>
        <taxon>Pentapetalae</taxon>
        <taxon>rosids</taxon>
        <taxon>malvids</taxon>
        <taxon>Sapindales</taxon>
        <taxon>Sapindaceae</taxon>
        <taxon>Hippocastanoideae</taxon>
        <taxon>Acereae</taxon>
        <taxon>Acer</taxon>
    </lineage>
</organism>
<evidence type="ECO:0000313" key="3">
    <source>
        <dbReference type="EMBL" id="TXG49444.1"/>
    </source>
</evidence>
<dbReference type="Pfam" id="PF00657">
    <property type="entry name" value="Lipase_GDSL"/>
    <property type="match status" value="2"/>
</dbReference>
<dbReference type="InterPro" id="IPR035669">
    <property type="entry name" value="SGNH_plant_lipase-like"/>
</dbReference>
<dbReference type="SUPFAM" id="SSF52266">
    <property type="entry name" value="SGNH hydrolase"/>
    <property type="match status" value="1"/>
</dbReference>
<dbReference type="AlphaFoldDB" id="A0A5C7GXG4"/>
<dbReference type="OrthoDB" id="1600564at2759"/>
<evidence type="ECO:0000313" key="4">
    <source>
        <dbReference type="Proteomes" id="UP000323000"/>
    </source>
</evidence>
<name>A0A5C7GXG4_9ROSI</name>
<dbReference type="GO" id="GO:0016788">
    <property type="term" value="F:hydrolase activity, acting on ester bonds"/>
    <property type="evidence" value="ECO:0007669"/>
    <property type="project" value="InterPro"/>
</dbReference>
<dbReference type="Gene3D" id="3.40.50.1110">
    <property type="entry name" value="SGNH hydrolase"/>
    <property type="match status" value="2"/>
</dbReference>
<sequence length="599" mass="66786">MASVNLLIIIITFLQILIFNTAYCNITNFPSTILIFGDSTVDTGNNNYIKTLAKGNYLPYGQDFPGHIPTGRFSNGKLVPDFIASALGIKAEAVPPFLDPNLSDDQLLSGVSFASGGSGFDDLTTLVSKAITVYKQIKLFRDYIRRIKGIVGEEKAKKIISGSLVVISAGANDFIFSFYDIPTRRLEFSVGGYQDFLLDRLQSFVKELYELGCRKVIIVGLPPIGCLPIQMTSKFKNLLNRKCFEDQNSDAQSYNLKLSKLIGQLQPSLLSSKIIFADIYQPMIDMIDHPHEYDLPQFHCRARSSNGFWIDSTVDTGNNNYIETLIKGNYLPYGQDFPGHIPTGRFSNGKLVPDFIASALGIKAEAVAPFLDPNLSDDQLLSGVNFASSGSGFDDLTTLASKSIPVSKQIKLFRDYIRKIKGIVGEEKAKKIISGSLVVISAGTNDFIFSFYDIPTRRLEFSVGGYQDFLLDRLRSFVKELYELGCRKVIIAGLPPIGCLPIQMTLKFENPLYRKCLEDQNSDAQSYNLKLSNLIGQLQPSLPCSRIIFANIYQPLIDMINHPHEYGKPTNLFPSNYEDDIVNCDCAFDRLLTLFRTLF</sequence>
<accession>A0A5C7GXG4</accession>
<dbReference type="EMBL" id="VAHF01000012">
    <property type="protein sequence ID" value="TXG49444.1"/>
    <property type="molecule type" value="Genomic_DNA"/>
</dbReference>
<dbReference type="PANTHER" id="PTHR45642">
    <property type="entry name" value="GDSL ESTERASE/LIPASE EXL3"/>
    <property type="match status" value="1"/>
</dbReference>
<feature type="signal peptide" evidence="2">
    <location>
        <begin position="1"/>
        <end position="22"/>
    </location>
</feature>
<dbReference type="FunFam" id="3.40.50.1110:FF:000003">
    <property type="entry name" value="GDSL esterase/lipase APG"/>
    <property type="match status" value="2"/>
</dbReference>
<dbReference type="InterPro" id="IPR001087">
    <property type="entry name" value="GDSL"/>
</dbReference>
<dbReference type="InterPro" id="IPR050592">
    <property type="entry name" value="GDSL_lipolytic_enzyme"/>
</dbReference>
<evidence type="ECO:0000256" key="2">
    <source>
        <dbReference type="SAM" id="SignalP"/>
    </source>
</evidence>
<dbReference type="CDD" id="cd01837">
    <property type="entry name" value="SGNH_plant_lipase_like"/>
    <property type="match status" value="2"/>
</dbReference>
<gene>
    <name evidence="3" type="ORF">EZV62_025319</name>
</gene>
<comment type="similarity">
    <text evidence="1">Belongs to the 'GDSL' lipolytic enzyme family.</text>
</comment>
<keyword evidence="2" id="KW-0732">Signal</keyword>
<evidence type="ECO:0008006" key="5">
    <source>
        <dbReference type="Google" id="ProtNLM"/>
    </source>
</evidence>
<dbReference type="PANTHER" id="PTHR45642:SF120">
    <property type="entry name" value="GDSL-LIKE LIPASE_ACYLHYDROLASE"/>
    <property type="match status" value="1"/>
</dbReference>
<reference evidence="4" key="1">
    <citation type="journal article" date="2019" name="Gigascience">
        <title>De novo genome assembly of the endangered Acer yangbiense, a plant species with extremely small populations endemic to Yunnan Province, China.</title>
        <authorList>
            <person name="Yang J."/>
            <person name="Wariss H.M."/>
            <person name="Tao L."/>
            <person name="Zhang R."/>
            <person name="Yun Q."/>
            <person name="Hollingsworth P."/>
            <person name="Dao Z."/>
            <person name="Luo G."/>
            <person name="Guo H."/>
            <person name="Ma Y."/>
            <person name="Sun W."/>
        </authorList>
    </citation>
    <scope>NUCLEOTIDE SEQUENCE [LARGE SCALE GENOMIC DNA]</scope>
    <source>
        <strain evidence="4">cv. Malutang</strain>
    </source>
</reference>
<protein>
    <recommendedName>
        <fullName evidence="5">SGNH hydrolase-type esterase domain-containing protein</fullName>
    </recommendedName>
</protein>
<keyword evidence="4" id="KW-1185">Reference proteome</keyword>
<comment type="caution">
    <text evidence="3">The sequence shown here is derived from an EMBL/GenBank/DDBJ whole genome shotgun (WGS) entry which is preliminary data.</text>
</comment>
<evidence type="ECO:0000256" key="1">
    <source>
        <dbReference type="ARBA" id="ARBA00008668"/>
    </source>
</evidence>
<dbReference type="InterPro" id="IPR036514">
    <property type="entry name" value="SGNH_hydro_sf"/>
</dbReference>
<proteinExistence type="inferred from homology"/>